<evidence type="ECO:0000313" key="1">
    <source>
        <dbReference type="EMBL" id="DAF54731.1"/>
    </source>
</evidence>
<sequence>MILKDKQNFLNYKEFYCDLTEELDQCAGFDTKKYRYYKHYLVDYRDKNFDCISIRIPGGTVGGIWVDDHNVIVNIKIDRNYVVKTYSDELDAIIEKYIGKKIEFER</sequence>
<reference evidence="1" key="1">
    <citation type="journal article" date="2021" name="Proc. Natl. Acad. Sci. U.S.A.">
        <title>A Catalog of Tens of Thousands of Viruses from Human Metagenomes Reveals Hidden Associations with Chronic Diseases.</title>
        <authorList>
            <person name="Tisza M.J."/>
            <person name="Buck C.B."/>
        </authorList>
    </citation>
    <scope>NUCLEOTIDE SEQUENCE</scope>
    <source>
        <strain evidence="1">CtqPo10</strain>
    </source>
</reference>
<accession>A0A8S5SVD3</accession>
<organism evidence="1">
    <name type="scientific">Siphoviridae sp. ctqPo10</name>
    <dbReference type="NCBI Taxonomy" id="2827948"/>
    <lineage>
        <taxon>Viruses</taxon>
        <taxon>Duplodnaviria</taxon>
        <taxon>Heunggongvirae</taxon>
        <taxon>Uroviricota</taxon>
        <taxon>Caudoviricetes</taxon>
    </lineage>
</organism>
<dbReference type="EMBL" id="BK032682">
    <property type="protein sequence ID" value="DAF54731.1"/>
    <property type="molecule type" value="Genomic_DNA"/>
</dbReference>
<protein>
    <submittedName>
        <fullName evidence="1">Uncharacterized protein</fullName>
    </submittedName>
</protein>
<proteinExistence type="predicted"/>
<name>A0A8S5SVD3_9CAUD</name>